<dbReference type="SUPFAM" id="SSF47336">
    <property type="entry name" value="ACP-like"/>
    <property type="match status" value="1"/>
</dbReference>
<comment type="function">
    <text evidence="5">Carrier protein involved in the D-alanylation of lipoteichoic acid (LTA). The loading of thioester-linked D-alanine onto DltC is catalyzed by D-alanine--D-alanyl carrier protein ligase DltA. The DltC-carried D-alanyl group is further transferred to cell membrane phosphatidylglycerol (PG) by forming an ester bond, probably catalyzed by DltD. D-alanylation of LTA plays an important role in modulating the properties of the cell wall in Gram-positive bacteria, influencing the net charge of the cell wall.</text>
</comment>
<dbReference type="OrthoDB" id="6462171at2"/>
<dbReference type="NCBIfam" id="NF003464">
    <property type="entry name" value="PRK05087.1"/>
    <property type="match status" value="1"/>
</dbReference>
<gene>
    <name evidence="5" type="primary">dltC</name>
    <name evidence="7" type="ORF">DWV06_17275</name>
</gene>
<dbReference type="PROSITE" id="PS50075">
    <property type="entry name" value="CARRIER"/>
    <property type="match status" value="1"/>
</dbReference>
<name>A0A371ARR3_9FIRM</name>
<keyword evidence="4 5" id="KW-0961">Cell wall biogenesis/degradation</keyword>
<dbReference type="GO" id="GO:0071555">
    <property type="term" value="P:cell wall organization"/>
    <property type="evidence" value="ECO:0007669"/>
    <property type="project" value="UniProtKB-KW"/>
</dbReference>
<dbReference type="Pfam" id="PF00550">
    <property type="entry name" value="PP-binding"/>
    <property type="match status" value="1"/>
</dbReference>
<evidence type="ECO:0000256" key="1">
    <source>
        <dbReference type="ARBA" id="ARBA00022450"/>
    </source>
</evidence>
<evidence type="ECO:0000313" key="7">
    <source>
        <dbReference type="EMBL" id="RDU22269.1"/>
    </source>
</evidence>
<evidence type="ECO:0000256" key="5">
    <source>
        <dbReference type="HAMAP-Rule" id="MF_00565"/>
    </source>
</evidence>
<comment type="pathway">
    <text evidence="5">Cell wall biogenesis; lipoteichoic acid biosynthesis.</text>
</comment>
<dbReference type="GO" id="GO:0005737">
    <property type="term" value="C:cytoplasm"/>
    <property type="evidence" value="ECO:0007669"/>
    <property type="project" value="UniProtKB-SubCell"/>
</dbReference>
<keyword evidence="3 5" id="KW-0597">Phosphoprotein</keyword>
<sequence>MEKELLELLEKVCEDSIVKEDLDVELFESDLLDSLGFAELLAEIELTFGVFISPSEIERSEINTPNKIIAMIKARS</sequence>
<feature type="modified residue" description="O-(pantetheine 4'-phosphoryl)serine" evidence="5">
    <location>
        <position position="34"/>
    </location>
</feature>
<accession>A0A371ARR3</accession>
<comment type="caution">
    <text evidence="7">The sequence shown here is derived from an EMBL/GenBank/DDBJ whole genome shotgun (WGS) entry which is preliminary data.</text>
</comment>
<dbReference type="InterPro" id="IPR003230">
    <property type="entry name" value="DltC"/>
</dbReference>
<organism evidence="7 8">
    <name type="scientific">Anaerosacchariphilus polymeriproducens</name>
    <dbReference type="NCBI Taxonomy" id="1812858"/>
    <lineage>
        <taxon>Bacteria</taxon>
        <taxon>Bacillati</taxon>
        <taxon>Bacillota</taxon>
        <taxon>Clostridia</taxon>
        <taxon>Lachnospirales</taxon>
        <taxon>Lachnospiraceae</taxon>
        <taxon>Anaerosacchariphilus</taxon>
    </lineage>
</organism>
<dbReference type="InterPro" id="IPR009081">
    <property type="entry name" value="PP-bd_ACP"/>
</dbReference>
<dbReference type="InterPro" id="IPR036736">
    <property type="entry name" value="ACP-like_sf"/>
</dbReference>
<dbReference type="GO" id="GO:0016874">
    <property type="term" value="F:ligase activity"/>
    <property type="evidence" value="ECO:0007669"/>
    <property type="project" value="UniProtKB-KW"/>
</dbReference>
<feature type="domain" description="Carrier" evidence="6">
    <location>
        <begin position="1"/>
        <end position="76"/>
    </location>
</feature>
<keyword evidence="1 5" id="KW-0596">Phosphopantetheine</keyword>
<dbReference type="UniPathway" id="UPA00556"/>
<proteinExistence type="inferred from homology"/>
<evidence type="ECO:0000313" key="8">
    <source>
        <dbReference type="Proteomes" id="UP000255036"/>
    </source>
</evidence>
<dbReference type="EMBL" id="QRCT01000050">
    <property type="protein sequence ID" value="RDU22269.1"/>
    <property type="molecule type" value="Genomic_DNA"/>
</dbReference>
<comment type="PTM">
    <text evidence="5">4'-phosphopantetheine is transferred from CoA to a specific serine of apo-DCP.</text>
</comment>
<comment type="subcellular location">
    <subcellularLocation>
        <location evidence="5">Cytoplasm</location>
    </subcellularLocation>
</comment>
<evidence type="ECO:0000256" key="2">
    <source>
        <dbReference type="ARBA" id="ARBA00022490"/>
    </source>
</evidence>
<comment type="similarity">
    <text evidence="5">Belongs to the DltC family.</text>
</comment>
<evidence type="ECO:0000256" key="4">
    <source>
        <dbReference type="ARBA" id="ARBA00023316"/>
    </source>
</evidence>
<dbReference type="RefSeq" id="WP_115483450.1">
    <property type="nucleotide sequence ID" value="NZ_QRCT01000050.1"/>
</dbReference>
<keyword evidence="7" id="KW-0436">Ligase</keyword>
<dbReference type="GO" id="GO:0070395">
    <property type="term" value="P:lipoteichoic acid biosynthetic process"/>
    <property type="evidence" value="ECO:0007669"/>
    <property type="project" value="UniProtKB-UniRule"/>
</dbReference>
<dbReference type="NCBIfam" id="TIGR01688">
    <property type="entry name" value="dltC"/>
    <property type="match status" value="1"/>
</dbReference>
<dbReference type="GO" id="GO:0036370">
    <property type="term" value="F:D-alanyl carrier activity"/>
    <property type="evidence" value="ECO:0007669"/>
    <property type="project" value="UniProtKB-UniRule"/>
</dbReference>
<evidence type="ECO:0000259" key="6">
    <source>
        <dbReference type="PROSITE" id="PS50075"/>
    </source>
</evidence>
<dbReference type="Proteomes" id="UP000255036">
    <property type="component" value="Unassembled WGS sequence"/>
</dbReference>
<evidence type="ECO:0000256" key="3">
    <source>
        <dbReference type="ARBA" id="ARBA00022553"/>
    </source>
</evidence>
<reference evidence="7 8" key="1">
    <citation type="submission" date="2018-07" db="EMBL/GenBank/DDBJ databases">
        <title>Anaerosacharophilus polymeroproducens gen. nov. sp. nov., an anaerobic bacterium isolated from salt field.</title>
        <authorList>
            <person name="Kim W."/>
            <person name="Yang S.-H."/>
            <person name="Oh J."/>
            <person name="Lee J.-H."/>
            <person name="Kwon K.K."/>
        </authorList>
    </citation>
    <scope>NUCLEOTIDE SEQUENCE [LARGE SCALE GENOMIC DNA]</scope>
    <source>
        <strain evidence="7 8">MCWD5</strain>
    </source>
</reference>
<dbReference type="HAMAP" id="MF_00565">
    <property type="entry name" value="DltC"/>
    <property type="match status" value="1"/>
</dbReference>
<dbReference type="AlphaFoldDB" id="A0A371ARR3"/>
<keyword evidence="2 5" id="KW-0963">Cytoplasm</keyword>
<dbReference type="Gene3D" id="1.10.1200.10">
    <property type="entry name" value="ACP-like"/>
    <property type="match status" value="1"/>
</dbReference>
<keyword evidence="8" id="KW-1185">Reference proteome</keyword>
<protein>
    <recommendedName>
        <fullName evidence="5">D-alanyl carrier protein</fullName>
        <shortName evidence="5">DCP</shortName>
    </recommendedName>
    <alternativeName>
        <fullName evidence="5">D-alanine--poly(phosphoribitol) ligase subunit 2</fullName>
    </alternativeName>
</protein>